<evidence type="ECO:0000259" key="1">
    <source>
        <dbReference type="PROSITE" id="PS50106"/>
    </source>
</evidence>
<organism evidence="2 3">
    <name type="scientific">Pythium oligandrum</name>
    <name type="common">Mycoparasitic fungus</name>
    <dbReference type="NCBI Taxonomy" id="41045"/>
    <lineage>
        <taxon>Eukaryota</taxon>
        <taxon>Sar</taxon>
        <taxon>Stramenopiles</taxon>
        <taxon>Oomycota</taxon>
        <taxon>Peronosporomycetes</taxon>
        <taxon>Pythiales</taxon>
        <taxon>Pythiaceae</taxon>
        <taxon>Pythium</taxon>
    </lineage>
</organism>
<dbReference type="InterPro" id="IPR036034">
    <property type="entry name" value="PDZ_sf"/>
</dbReference>
<comment type="caution">
    <text evidence="2">The sequence shown here is derived from an EMBL/GenBank/DDBJ whole genome shotgun (WGS) entry which is preliminary data.</text>
</comment>
<protein>
    <recommendedName>
        <fullName evidence="1">PDZ domain-containing protein</fullName>
    </recommendedName>
</protein>
<dbReference type="EMBL" id="SPLM01000146">
    <property type="protein sequence ID" value="TMW55822.1"/>
    <property type="molecule type" value="Genomic_DNA"/>
</dbReference>
<dbReference type="AlphaFoldDB" id="A0A8K1C3K7"/>
<dbReference type="Proteomes" id="UP000794436">
    <property type="component" value="Unassembled WGS sequence"/>
</dbReference>
<keyword evidence="3" id="KW-1185">Reference proteome</keyword>
<name>A0A8K1C3K7_PYTOL</name>
<gene>
    <name evidence="2" type="ORF">Poli38472_008470</name>
</gene>
<dbReference type="SMART" id="SM00228">
    <property type="entry name" value="PDZ"/>
    <property type="match status" value="1"/>
</dbReference>
<sequence>MEAPTNGANFATPYDPQALAGPVMNAVPTPARQDMYGVHPAAPQAMTPAPFAMKPGPMAERATQLLAVCETCVLVMRINGYDMSYRRIMERKCTQCGGMLSLPQEVMEMLILYGHFIAEPVAASIAIGATVTHPTLRADFVATAMNELLVPLQTDYVYDVALPKRQEGLGMSLRMHKGDLVVGGFIDFEDGSESPSVAARIISVGDALVAINKKSITNSSFEKNIRMLSHAASPVYLTFRRSRPVTVL</sequence>
<evidence type="ECO:0000313" key="3">
    <source>
        <dbReference type="Proteomes" id="UP000794436"/>
    </source>
</evidence>
<accession>A0A8K1C3K7</accession>
<dbReference type="PROSITE" id="PS50106">
    <property type="entry name" value="PDZ"/>
    <property type="match status" value="1"/>
</dbReference>
<feature type="domain" description="PDZ" evidence="1">
    <location>
        <begin position="159"/>
        <end position="243"/>
    </location>
</feature>
<dbReference type="SUPFAM" id="SSF50156">
    <property type="entry name" value="PDZ domain-like"/>
    <property type="match status" value="1"/>
</dbReference>
<dbReference type="CDD" id="cd00136">
    <property type="entry name" value="PDZ_canonical"/>
    <property type="match status" value="1"/>
</dbReference>
<reference evidence="2" key="1">
    <citation type="submission" date="2019-03" db="EMBL/GenBank/DDBJ databases">
        <title>Long read genome sequence of the mycoparasitic Pythium oligandrum ATCC 38472 isolated from sugarbeet rhizosphere.</title>
        <authorList>
            <person name="Gaulin E."/>
        </authorList>
    </citation>
    <scope>NUCLEOTIDE SEQUENCE</scope>
    <source>
        <strain evidence="2">ATCC 38472_TT</strain>
    </source>
</reference>
<dbReference type="Gene3D" id="2.30.42.10">
    <property type="match status" value="1"/>
</dbReference>
<evidence type="ECO:0000313" key="2">
    <source>
        <dbReference type="EMBL" id="TMW55822.1"/>
    </source>
</evidence>
<dbReference type="OrthoDB" id="152740at2759"/>
<dbReference type="InterPro" id="IPR001478">
    <property type="entry name" value="PDZ"/>
</dbReference>
<proteinExistence type="predicted"/>